<dbReference type="GO" id="GO:0016740">
    <property type="term" value="F:transferase activity"/>
    <property type="evidence" value="ECO:0007669"/>
    <property type="project" value="UniProtKB-KW"/>
</dbReference>
<dbReference type="Proteomes" id="UP000192257">
    <property type="component" value="Unassembled WGS sequence"/>
</dbReference>
<proteinExistence type="predicted"/>
<evidence type="ECO:0000313" key="2">
    <source>
        <dbReference type="Proteomes" id="UP000192257"/>
    </source>
</evidence>
<accession>A0A1X0NPZ5</accession>
<protein>
    <submittedName>
        <fullName evidence="1">Putative UDP-Gal or UDP-GlcNAc-dependent glycosyltransferase</fullName>
    </submittedName>
</protein>
<evidence type="ECO:0000313" key="1">
    <source>
        <dbReference type="EMBL" id="ORC86757.1"/>
    </source>
</evidence>
<organism evidence="1 2">
    <name type="scientific">Trypanosoma theileri</name>
    <dbReference type="NCBI Taxonomy" id="67003"/>
    <lineage>
        <taxon>Eukaryota</taxon>
        <taxon>Discoba</taxon>
        <taxon>Euglenozoa</taxon>
        <taxon>Kinetoplastea</taxon>
        <taxon>Metakinetoplastina</taxon>
        <taxon>Trypanosomatida</taxon>
        <taxon>Trypanosomatidae</taxon>
        <taxon>Trypanosoma</taxon>
    </lineage>
</organism>
<gene>
    <name evidence="1" type="ORF">TM35_000262090</name>
</gene>
<dbReference type="AlphaFoldDB" id="A0A1X0NPZ5"/>
<name>A0A1X0NPZ5_9TRYP</name>
<keyword evidence="2" id="KW-1185">Reference proteome</keyword>
<dbReference type="RefSeq" id="XP_028880823.1">
    <property type="nucleotide sequence ID" value="XM_029027946.1"/>
</dbReference>
<dbReference type="VEuPathDB" id="TriTrypDB:TM35_000262090"/>
<feature type="non-terminal residue" evidence="1">
    <location>
        <position position="160"/>
    </location>
</feature>
<comment type="caution">
    <text evidence="1">The sequence shown here is derived from an EMBL/GenBank/DDBJ whole genome shotgun (WGS) entry which is preliminary data.</text>
</comment>
<sequence length="160" mass="18818">MMTCTPEPIWCKQWFKNCRNSSSGTHWGKLITYTVQVNFYFAVGFCYTLSRDVVQQFVSYTPLVRLVYTPYSKGKEVKFFLFFLHHEDMMVGYVLHKVMGNNITFVSEPPSRFHDLYRGYHSRNVTWSSVVVHHTKEKDYKMLMNIFGNDTAPPAKAYKV</sequence>
<keyword evidence="1" id="KW-0808">Transferase</keyword>
<dbReference type="GeneID" id="39987726"/>
<dbReference type="EMBL" id="NBCO01000026">
    <property type="protein sequence ID" value="ORC86757.1"/>
    <property type="molecule type" value="Genomic_DNA"/>
</dbReference>
<reference evidence="1 2" key="1">
    <citation type="submission" date="2017-03" db="EMBL/GenBank/DDBJ databases">
        <title>An alternative strategy for trypanosome survival in the mammalian bloodstream revealed through genome and transcriptome analysis of the ubiquitous bovine parasite Trypanosoma (Megatrypanum) theileri.</title>
        <authorList>
            <person name="Kelly S."/>
            <person name="Ivens A."/>
            <person name="Mott A."/>
            <person name="O'Neill E."/>
            <person name="Emms D."/>
            <person name="Macleod O."/>
            <person name="Voorheis P."/>
            <person name="Matthews J."/>
            <person name="Matthews K."/>
            <person name="Carrington M."/>
        </authorList>
    </citation>
    <scope>NUCLEOTIDE SEQUENCE [LARGE SCALE GENOMIC DNA]</scope>
    <source>
        <strain evidence="1">Edinburgh</strain>
    </source>
</reference>